<feature type="transmembrane region" description="Helical" evidence="1">
    <location>
        <begin position="15"/>
        <end position="34"/>
    </location>
</feature>
<proteinExistence type="predicted"/>
<keyword evidence="1" id="KW-1133">Transmembrane helix</keyword>
<dbReference type="GO" id="GO:0043683">
    <property type="term" value="P:type IV pilus assembly"/>
    <property type="evidence" value="ECO:0007669"/>
    <property type="project" value="InterPro"/>
</dbReference>
<protein>
    <submittedName>
        <fullName evidence="2">Type 4a pilus biogenesis protein PilO</fullName>
    </submittedName>
</protein>
<reference evidence="2" key="1">
    <citation type="submission" date="2023-05" db="EMBL/GenBank/DDBJ databases">
        <title>Anaerotaeda fermentans gen. nov., sp. nov., a novel anaerobic planctomycete of the new family within the order Sedimentisphaerales isolated from Taman Peninsula, Russia.</title>
        <authorList>
            <person name="Khomyakova M.A."/>
            <person name="Merkel A.Y."/>
            <person name="Slobodkin A.I."/>
        </authorList>
    </citation>
    <scope>NUCLEOTIDE SEQUENCE</scope>
    <source>
        <strain evidence="2">M17dextr</strain>
    </source>
</reference>
<keyword evidence="3" id="KW-1185">Reference proteome</keyword>
<evidence type="ECO:0000313" key="2">
    <source>
        <dbReference type="EMBL" id="MDI6447778.1"/>
    </source>
</evidence>
<dbReference type="InterPro" id="IPR007445">
    <property type="entry name" value="PilO"/>
</dbReference>
<sequence length="204" mass="22873">MSESRSSSLLQRQQIWVLAVGALFLADFVLYGYLPSRSRLRFVTEARDRQMQMIHMAESRSEVLGSLKARLEQTNRRVANYQDRIPDDSALGPFLRQVAGAMTKNGLLDQDVVFGREVASNGLVCIPVHMKCSGDLAGVFGFFTDLQNLGRFVRIERTTLANAREFTGAVVMEADAVIFYRPQKAPETKRSASTQSWDVVYDDA</sequence>
<dbReference type="Pfam" id="PF04350">
    <property type="entry name" value="PilO"/>
    <property type="match status" value="1"/>
</dbReference>
<dbReference type="RefSeq" id="WP_349243190.1">
    <property type="nucleotide sequence ID" value="NZ_JASCXX010000002.1"/>
</dbReference>
<gene>
    <name evidence="2" type="primary">pilO</name>
    <name evidence="2" type="ORF">QJ522_01885</name>
</gene>
<dbReference type="GO" id="GO:0043107">
    <property type="term" value="P:type IV pilus-dependent motility"/>
    <property type="evidence" value="ECO:0007669"/>
    <property type="project" value="InterPro"/>
</dbReference>
<keyword evidence="1" id="KW-0812">Transmembrane</keyword>
<dbReference type="Proteomes" id="UP001431776">
    <property type="component" value="Unassembled WGS sequence"/>
</dbReference>
<dbReference type="EMBL" id="JASCXX010000002">
    <property type="protein sequence ID" value="MDI6447778.1"/>
    <property type="molecule type" value="Genomic_DNA"/>
</dbReference>
<keyword evidence="1" id="KW-0472">Membrane</keyword>
<accession>A0AAW6TXK5</accession>
<dbReference type="InterPro" id="IPR014717">
    <property type="entry name" value="Transl_elong_EF1B/ribsomal_bS6"/>
</dbReference>
<name>A0AAW6TXK5_9BACT</name>
<organism evidence="2 3">
    <name type="scientific">Anaerobaca lacustris</name>
    <dbReference type="NCBI Taxonomy" id="3044600"/>
    <lineage>
        <taxon>Bacteria</taxon>
        <taxon>Pseudomonadati</taxon>
        <taxon>Planctomycetota</taxon>
        <taxon>Phycisphaerae</taxon>
        <taxon>Sedimentisphaerales</taxon>
        <taxon>Anaerobacaceae</taxon>
        <taxon>Anaerobaca</taxon>
    </lineage>
</organism>
<comment type="caution">
    <text evidence="2">The sequence shown here is derived from an EMBL/GenBank/DDBJ whole genome shotgun (WGS) entry which is preliminary data.</text>
</comment>
<dbReference type="Gene3D" id="3.30.70.60">
    <property type="match status" value="1"/>
</dbReference>
<evidence type="ECO:0000313" key="3">
    <source>
        <dbReference type="Proteomes" id="UP001431776"/>
    </source>
</evidence>
<dbReference type="AlphaFoldDB" id="A0AAW6TXK5"/>
<evidence type="ECO:0000256" key="1">
    <source>
        <dbReference type="SAM" id="Phobius"/>
    </source>
</evidence>